<evidence type="ECO:0000256" key="7">
    <source>
        <dbReference type="ARBA" id="ARBA00022898"/>
    </source>
</evidence>
<evidence type="ECO:0000256" key="3">
    <source>
        <dbReference type="ARBA" id="ARBA00001936"/>
    </source>
</evidence>
<dbReference type="GO" id="GO:0003941">
    <property type="term" value="F:L-serine ammonia-lyase activity"/>
    <property type="evidence" value="ECO:0007669"/>
    <property type="project" value="TreeGrafter"/>
</dbReference>
<dbReference type="Proteomes" id="UP000700706">
    <property type="component" value="Unassembled WGS sequence"/>
</dbReference>
<keyword evidence="8" id="KW-0456">Lyase</keyword>
<keyword evidence="6" id="KW-0460">Magnesium</keyword>
<dbReference type="GO" id="GO:0018114">
    <property type="term" value="F:threonine racemase activity"/>
    <property type="evidence" value="ECO:0007669"/>
    <property type="project" value="TreeGrafter"/>
</dbReference>
<comment type="similarity">
    <text evidence="5">Belongs to the serine/threonine dehydratase family.</text>
</comment>
<dbReference type="InterPro" id="IPR001926">
    <property type="entry name" value="TrpB-like_PALP"/>
</dbReference>
<dbReference type="EMBL" id="JAEKLZ010000178">
    <property type="protein sequence ID" value="MBW8725613.1"/>
    <property type="molecule type" value="Genomic_DNA"/>
</dbReference>
<dbReference type="PANTHER" id="PTHR43050:SF1">
    <property type="entry name" value="SERINE RACEMASE"/>
    <property type="match status" value="1"/>
</dbReference>
<dbReference type="Pfam" id="PF00291">
    <property type="entry name" value="PALP"/>
    <property type="match status" value="1"/>
</dbReference>
<dbReference type="FunFam" id="3.40.50.1100:FF:000005">
    <property type="entry name" value="Threonine dehydratase catabolic"/>
    <property type="match status" value="1"/>
</dbReference>
<evidence type="ECO:0000313" key="11">
    <source>
        <dbReference type="Proteomes" id="UP000700706"/>
    </source>
</evidence>
<gene>
    <name evidence="10" type="ORF">JF625_10735</name>
</gene>
<dbReference type="GO" id="GO:0000287">
    <property type="term" value="F:magnesium ion binding"/>
    <property type="evidence" value="ECO:0007669"/>
    <property type="project" value="TreeGrafter"/>
</dbReference>
<dbReference type="InterPro" id="IPR036052">
    <property type="entry name" value="TrpB-like_PALP_sf"/>
</dbReference>
<dbReference type="GO" id="GO:0030170">
    <property type="term" value="F:pyridoxal phosphate binding"/>
    <property type="evidence" value="ECO:0007669"/>
    <property type="project" value="InterPro"/>
</dbReference>
<accession>A0A952FJ32</accession>
<organism evidence="10 11">
    <name type="scientific">Inquilinus limosus</name>
    <dbReference type="NCBI Taxonomy" id="171674"/>
    <lineage>
        <taxon>Bacteria</taxon>
        <taxon>Pseudomonadati</taxon>
        <taxon>Pseudomonadota</taxon>
        <taxon>Alphaproteobacteria</taxon>
        <taxon>Rhodospirillales</taxon>
        <taxon>Rhodospirillaceae</taxon>
        <taxon>Inquilinus</taxon>
    </lineage>
</organism>
<keyword evidence="7" id="KW-0663">Pyridoxal phosphate</keyword>
<comment type="cofactor">
    <cofactor evidence="2">
        <name>pyridoxal 5'-phosphate</name>
        <dbReference type="ChEBI" id="CHEBI:597326"/>
    </cofactor>
</comment>
<dbReference type="GO" id="GO:0070179">
    <property type="term" value="P:D-serine biosynthetic process"/>
    <property type="evidence" value="ECO:0007669"/>
    <property type="project" value="TreeGrafter"/>
</dbReference>
<dbReference type="GO" id="GO:0030378">
    <property type="term" value="F:serine racemase activity"/>
    <property type="evidence" value="ECO:0007669"/>
    <property type="project" value="TreeGrafter"/>
</dbReference>
<comment type="cofactor">
    <cofactor evidence="1">
        <name>Ca(2+)</name>
        <dbReference type="ChEBI" id="CHEBI:29108"/>
    </cofactor>
</comment>
<sequence>MIVCVTDIEAAAGRLRGQAVRTPLLRSPLLDARAGREVLVKAEPLQRTGSFKFRGAYNRIAMIPEADRARGVVAFSSGNHAQGVAAAAKLFGIKATIVMPADAPAIKRRNTESYGATVVAYDRFGEDREAVAAKIQAETGATLVRPYDDPGIIAGQGTIGLEIAEQCAELGVRPDAVLVSCSGGGLVSGVSVAVKARLPGTRIYSAEPEVMDDMRRSLAAGERVKNAPDARSICDALQSPTPGEITFAIARETLSGGVTAPDDAVLRAMGVAFDTLKLVVEPGGAVGLAATLERRIPDDIRTVVIVCSGGNVDAATFRDALSTL</sequence>
<dbReference type="SUPFAM" id="SSF53686">
    <property type="entry name" value="Tryptophan synthase beta subunit-like PLP-dependent enzymes"/>
    <property type="match status" value="1"/>
</dbReference>
<evidence type="ECO:0000256" key="1">
    <source>
        <dbReference type="ARBA" id="ARBA00001913"/>
    </source>
</evidence>
<protein>
    <submittedName>
        <fullName evidence="10">Threonine/serine dehydratase</fullName>
    </submittedName>
</protein>
<name>A0A952FJ32_9PROT</name>
<reference evidence="10" key="1">
    <citation type="submission" date="2020-06" db="EMBL/GenBank/DDBJ databases">
        <title>Stable isotope informed genome-resolved metagenomics uncovers potential trophic interactions in rhizosphere soil.</title>
        <authorList>
            <person name="Starr E.P."/>
            <person name="Shi S."/>
            <person name="Blazewicz S.J."/>
            <person name="Koch B.J."/>
            <person name="Probst A.J."/>
            <person name="Hungate B.A."/>
            <person name="Pett-Ridge J."/>
            <person name="Firestone M.K."/>
            <person name="Banfield J.F."/>
        </authorList>
    </citation>
    <scope>NUCLEOTIDE SEQUENCE</scope>
    <source>
        <strain evidence="10">YM_69_17</strain>
    </source>
</reference>
<feature type="domain" description="Tryptophan synthase beta chain-like PALP" evidence="9">
    <location>
        <begin position="20"/>
        <end position="307"/>
    </location>
</feature>
<comment type="cofactor">
    <cofactor evidence="3">
        <name>Mn(2+)</name>
        <dbReference type="ChEBI" id="CHEBI:29035"/>
    </cofactor>
</comment>
<evidence type="ECO:0000256" key="6">
    <source>
        <dbReference type="ARBA" id="ARBA00022842"/>
    </source>
</evidence>
<evidence type="ECO:0000256" key="2">
    <source>
        <dbReference type="ARBA" id="ARBA00001933"/>
    </source>
</evidence>
<evidence type="ECO:0000313" key="10">
    <source>
        <dbReference type="EMBL" id="MBW8725613.1"/>
    </source>
</evidence>
<proteinExistence type="inferred from homology"/>
<dbReference type="AlphaFoldDB" id="A0A952FJ32"/>
<dbReference type="PROSITE" id="PS00165">
    <property type="entry name" value="DEHYDRATASE_SER_THR"/>
    <property type="match status" value="1"/>
</dbReference>
<evidence type="ECO:0000256" key="4">
    <source>
        <dbReference type="ARBA" id="ARBA00001946"/>
    </source>
</evidence>
<dbReference type="PANTHER" id="PTHR43050">
    <property type="entry name" value="SERINE / THREONINE RACEMASE FAMILY MEMBER"/>
    <property type="match status" value="1"/>
</dbReference>
<comment type="caution">
    <text evidence="10">The sequence shown here is derived from an EMBL/GenBank/DDBJ whole genome shotgun (WGS) entry which is preliminary data.</text>
</comment>
<dbReference type="GO" id="GO:0005524">
    <property type="term" value="F:ATP binding"/>
    <property type="evidence" value="ECO:0007669"/>
    <property type="project" value="TreeGrafter"/>
</dbReference>
<evidence type="ECO:0000256" key="8">
    <source>
        <dbReference type="ARBA" id="ARBA00023239"/>
    </source>
</evidence>
<dbReference type="CDD" id="cd01562">
    <property type="entry name" value="Thr-dehyd"/>
    <property type="match status" value="1"/>
</dbReference>
<dbReference type="Gene3D" id="3.40.50.1100">
    <property type="match status" value="2"/>
</dbReference>
<dbReference type="InterPro" id="IPR000634">
    <property type="entry name" value="Ser/Thr_deHydtase_PyrdxlP-BS"/>
</dbReference>
<evidence type="ECO:0000256" key="5">
    <source>
        <dbReference type="ARBA" id="ARBA00010869"/>
    </source>
</evidence>
<comment type="cofactor">
    <cofactor evidence="4">
        <name>Mg(2+)</name>
        <dbReference type="ChEBI" id="CHEBI:18420"/>
    </cofactor>
</comment>
<evidence type="ECO:0000259" key="9">
    <source>
        <dbReference type="Pfam" id="PF00291"/>
    </source>
</evidence>